<comment type="caution">
    <text evidence="2">The sequence shown here is derived from an EMBL/GenBank/DDBJ whole genome shotgun (WGS) entry which is preliminary data.</text>
</comment>
<dbReference type="GO" id="GO:0016787">
    <property type="term" value="F:hydrolase activity"/>
    <property type="evidence" value="ECO:0007669"/>
    <property type="project" value="UniProtKB-KW"/>
</dbReference>
<proteinExistence type="predicted"/>
<dbReference type="PANTHER" id="PTHR18901:SF38">
    <property type="entry name" value="PSEUDOURIDINE-5'-PHOSPHATASE"/>
    <property type="match status" value="1"/>
</dbReference>
<dbReference type="NCBIfam" id="TIGR01509">
    <property type="entry name" value="HAD-SF-IA-v3"/>
    <property type="match status" value="1"/>
</dbReference>
<accession>A0A2S6IKB3</accession>
<protein>
    <submittedName>
        <fullName evidence="2">HAD superfamily hydrolase (TIGR01509 family)</fullName>
    </submittedName>
</protein>
<feature type="region of interest" description="Disordered" evidence="1">
    <location>
        <begin position="1"/>
        <end position="23"/>
    </location>
</feature>
<dbReference type="InterPro" id="IPR023198">
    <property type="entry name" value="PGP-like_dom2"/>
</dbReference>
<reference evidence="2 3" key="1">
    <citation type="submission" date="2018-02" db="EMBL/GenBank/DDBJ databases">
        <title>Genomic Encyclopedia of Archaeal and Bacterial Type Strains, Phase II (KMG-II): from individual species to whole genera.</title>
        <authorList>
            <person name="Goeker M."/>
        </authorList>
    </citation>
    <scope>NUCLEOTIDE SEQUENCE [LARGE SCALE GENOMIC DNA]</scope>
    <source>
        <strain evidence="2 3">DSM 22857</strain>
    </source>
</reference>
<dbReference type="Pfam" id="PF00702">
    <property type="entry name" value="Hydrolase"/>
    <property type="match status" value="1"/>
</dbReference>
<dbReference type="Gene3D" id="3.40.50.1000">
    <property type="entry name" value="HAD superfamily/HAD-like"/>
    <property type="match status" value="1"/>
</dbReference>
<dbReference type="CDD" id="cd07505">
    <property type="entry name" value="HAD_BPGM-like"/>
    <property type="match status" value="1"/>
</dbReference>
<dbReference type="EMBL" id="PTJD01000007">
    <property type="protein sequence ID" value="PPK94667.1"/>
    <property type="molecule type" value="Genomic_DNA"/>
</dbReference>
<dbReference type="SFLD" id="SFLDG01129">
    <property type="entry name" value="C1.5:_HAD__Beta-PGM__Phosphata"/>
    <property type="match status" value="1"/>
</dbReference>
<gene>
    <name evidence="2" type="ORF">CLV92_107170</name>
</gene>
<dbReference type="InterPro" id="IPR006439">
    <property type="entry name" value="HAD-SF_hydro_IA"/>
</dbReference>
<evidence type="ECO:0000313" key="2">
    <source>
        <dbReference type="EMBL" id="PPK94667.1"/>
    </source>
</evidence>
<keyword evidence="3" id="KW-1185">Reference proteome</keyword>
<dbReference type="PANTHER" id="PTHR18901">
    <property type="entry name" value="2-DEOXYGLUCOSE-6-PHOSPHATE PHOSPHATASE 2"/>
    <property type="match status" value="1"/>
</dbReference>
<keyword evidence="2" id="KW-0378">Hydrolase</keyword>
<organism evidence="2 3">
    <name type="scientific">Kineococcus xinjiangensis</name>
    <dbReference type="NCBI Taxonomy" id="512762"/>
    <lineage>
        <taxon>Bacteria</taxon>
        <taxon>Bacillati</taxon>
        <taxon>Actinomycetota</taxon>
        <taxon>Actinomycetes</taxon>
        <taxon>Kineosporiales</taxon>
        <taxon>Kineosporiaceae</taxon>
        <taxon>Kineococcus</taxon>
    </lineage>
</organism>
<dbReference type="SUPFAM" id="SSF56784">
    <property type="entry name" value="HAD-like"/>
    <property type="match status" value="1"/>
</dbReference>
<dbReference type="Proteomes" id="UP000239485">
    <property type="component" value="Unassembled WGS sequence"/>
</dbReference>
<sequence>MSQPPQHPLPTGTDHAPHAAPGRPLPAAVLWDMDGTLVDTEPYWMECEQQVIGRAGVRWSREHALTLVGKSLPEAGAIIRDYVLAAGGPALDPAEVVAEMLTGVAARVRAVVPWRPGARELLAATGAAGVPSALVTMSYRSLADAVVELLPGAFDVVVAGDEVERGKPHPDPYLRAAHLLGVRPGDCVALEDSPTGVRSAEAAGCRTVAVPHLVPIEAAPGRSRVPSLTVLDLPALARLRAGEVLDLL</sequence>
<dbReference type="AlphaFoldDB" id="A0A2S6IKB3"/>
<dbReference type="Gene3D" id="1.10.150.240">
    <property type="entry name" value="Putative phosphatase, domain 2"/>
    <property type="match status" value="1"/>
</dbReference>
<dbReference type="RefSeq" id="WP_104432968.1">
    <property type="nucleotide sequence ID" value="NZ_PTJD01000007.1"/>
</dbReference>
<evidence type="ECO:0000313" key="3">
    <source>
        <dbReference type="Proteomes" id="UP000239485"/>
    </source>
</evidence>
<dbReference type="OrthoDB" id="9797743at2"/>
<dbReference type="InterPro" id="IPR023214">
    <property type="entry name" value="HAD_sf"/>
</dbReference>
<dbReference type="SFLD" id="SFLDS00003">
    <property type="entry name" value="Haloacid_Dehalogenase"/>
    <property type="match status" value="1"/>
</dbReference>
<name>A0A2S6IKB3_9ACTN</name>
<dbReference type="InterPro" id="IPR036412">
    <property type="entry name" value="HAD-like_sf"/>
</dbReference>
<evidence type="ECO:0000256" key="1">
    <source>
        <dbReference type="SAM" id="MobiDB-lite"/>
    </source>
</evidence>